<dbReference type="Pfam" id="PF01315">
    <property type="entry name" value="Ald_Xan_dh_C"/>
    <property type="match status" value="1"/>
</dbReference>
<dbReference type="InterPro" id="IPR046867">
    <property type="entry name" value="AldOxase/xan_DH_MoCoBD2"/>
</dbReference>
<evidence type="ECO:0000256" key="2">
    <source>
        <dbReference type="ARBA" id="ARBA00023002"/>
    </source>
</evidence>
<evidence type="ECO:0000259" key="3">
    <source>
        <dbReference type="SMART" id="SM01008"/>
    </source>
</evidence>
<keyword evidence="2" id="KW-0560">Oxidoreductase</keyword>
<dbReference type="EMBL" id="VGLS01000029">
    <property type="protein sequence ID" value="MBM3222541.1"/>
    <property type="molecule type" value="Genomic_DNA"/>
</dbReference>
<comment type="caution">
    <text evidence="4">The sequence shown here is derived from an EMBL/GenBank/DDBJ whole genome shotgun (WGS) entry which is preliminary data.</text>
</comment>
<reference evidence="4" key="1">
    <citation type="submission" date="2019-03" db="EMBL/GenBank/DDBJ databases">
        <title>Lake Tanganyika Metagenome-Assembled Genomes (MAGs).</title>
        <authorList>
            <person name="Tran P."/>
        </authorList>
    </citation>
    <scope>NUCLEOTIDE SEQUENCE</scope>
    <source>
        <strain evidence="4">K_DeepCast_65m_m2_066</strain>
    </source>
</reference>
<dbReference type="InterPro" id="IPR037165">
    <property type="entry name" value="AldOxase/xan_DH_Mopterin-bd_sf"/>
</dbReference>
<dbReference type="Gene3D" id="3.30.365.10">
    <property type="entry name" value="Aldehyde oxidase/xanthine dehydrogenase, molybdopterin binding domain"/>
    <property type="match status" value="4"/>
</dbReference>
<gene>
    <name evidence="4" type="ORF">FJZ47_01875</name>
</gene>
<keyword evidence="1" id="KW-0500">Molybdenum</keyword>
<dbReference type="Proteomes" id="UP000712673">
    <property type="component" value="Unassembled WGS sequence"/>
</dbReference>
<proteinExistence type="predicted"/>
<dbReference type="AlphaFoldDB" id="A0A938B103"/>
<protein>
    <submittedName>
        <fullName evidence="4">Xanthine dehydrogenase family protein molybdopterin-binding subunit</fullName>
    </submittedName>
</protein>
<dbReference type="Pfam" id="PF02738">
    <property type="entry name" value="MoCoBD_1"/>
    <property type="match status" value="1"/>
</dbReference>
<dbReference type="InterPro" id="IPR000674">
    <property type="entry name" value="Ald_Oxase/Xan_DH_a/b"/>
</dbReference>
<evidence type="ECO:0000256" key="1">
    <source>
        <dbReference type="ARBA" id="ARBA00022505"/>
    </source>
</evidence>
<dbReference type="InterPro" id="IPR016208">
    <property type="entry name" value="Ald_Oxase/xanthine_DH-like"/>
</dbReference>
<dbReference type="GO" id="GO:0005506">
    <property type="term" value="F:iron ion binding"/>
    <property type="evidence" value="ECO:0007669"/>
    <property type="project" value="InterPro"/>
</dbReference>
<dbReference type="PANTHER" id="PTHR11908">
    <property type="entry name" value="XANTHINE DEHYDROGENASE"/>
    <property type="match status" value="1"/>
</dbReference>
<accession>A0A938B103</accession>
<dbReference type="Gene3D" id="3.90.1170.50">
    <property type="entry name" value="Aldehyde oxidase/xanthine dehydrogenase, a/b hammerhead"/>
    <property type="match status" value="1"/>
</dbReference>
<evidence type="ECO:0000313" key="5">
    <source>
        <dbReference type="Proteomes" id="UP000712673"/>
    </source>
</evidence>
<dbReference type="SUPFAM" id="SSF56003">
    <property type="entry name" value="Molybdenum cofactor-binding domain"/>
    <property type="match status" value="1"/>
</dbReference>
<name>A0A938B103_UNCTE</name>
<dbReference type="InterPro" id="IPR036856">
    <property type="entry name" value="Ald_Oxase/Xan_DH_a/b_sf"/>
</dbReference>
<dbReference type="SUPFAM" id="SSF54665">
    <property type="entry name" value="CO dehydrogenase molybdoprotein N-domain-like"/>
    <property type="match status" value="1"/>
</dbReference>
<dbReference type="GO" id="GO:0016491">
    <property type="term" value="F:oxidoreductase activity"/>
    <property type="evidence" value="ECO:0007669"/>
    <property type="project" value="UniProtKB-KW"/>
</dbReference>
<dbReference type="Pfam" id="PF20256">
    <property type="entry name" value="MoCoBD_2"/>
    <property type="match status" value="1"/>
</dbReference>
<sequence length="768" mass="82075">MAEATAEYKVIGTRPIRPDGADKVTGRAIYGGDMRLTGMLHGKVLRSPHAHARIKSINTAKAEALPGVKAVVTAQDFPVAEDRIANLGEMAVNVKLLSNNVIAVDKVLYKGHALAAVAATSSHIAEEALGLIEVEYEVLPAVLNVLDAMKEEAPLLHEHLTTTELGQKTDKRSNIANHMRFTLGDPAQGFRDADIVIERDFDTATVHQGYIEPHNATALWNEDGHLYLWTSTQGAFVVQRQTAEILGLSVSKVSVTPCEIGGGFGGKIAVYLEPVAAVLSRKSGRPVKLIMSRIEEFEATGPTPASHIKVKMGVKKDGQIVAAEASLMYEAGAFPGSPVGAGCMCIFSPYAIPNMQVDGYDVVVNKPKTAAYRAPGATNAAFASETVIDELAEKLGLDPLDMRRLNGAKEGDRRVDGPTFPRIGYMETVHAALEHEHYASPLHGPNRGRGVASGFWFNVGFQSTVVINVNADGTVSLVEGSTDIGGTRASIAMQAAETLGIPYEDVRPTVAGTDGIGFTDVTGGSRTTFATGYAAHEASLDVLRQMKERLARRWDSEVEKEFEGQAERASVQITPDDVLYASGVFKCAKDPSKTMTFKDVSAQMARMGGPITGRATSQPRGIGGAFATHIVDVEVDPETGKVAILRYTAIQDVGRAIHPSYAEGQIQGGAVQGIGWALNEEYVYNTTGNMANTSFLDYRMPTTLDLPMIDTVLVEVPNPGHPYGVRGVGEVPIVPPVAAVANAIYRATGKRMTQAPMSPGYILSKLNE</sequence>
<feature type="domain" description="Aldehyde oxidase/xanthine dehydrogenase a/b hammerhead" evidence="3">
    <location>
        <begin position="25"/>
        <end position="140"/>
    </location>
</feature>
<dbReference type="PANTHER" id="PTHR11908:SF132">
    <property type="entry name" value="ALDEHYDE OXIDASE 1-RELATED"/>
    <property type="match status" value="1"/>
</dbReference>
<dbReference type="InterPro" id="IPR008274">
    <property type="entry name" value="AldOxase/xan_DH_MoCoBD1"/>
</dbReference>
<dbReference type="SMART" id="SM01008">
    <property type="entry name" value="Ald_Xan_dh_C"/>
    <property type="match status" value="1"/>
</dbReference>
<organism evidence="4 5">
    <name type="scientific">Tectimicrobiota bacterium</name>
    <dbReference type="NCBI Taxonomy" id="2528274"/>
    <lineage>
        <taxon>Bacteria</taxon>
        <taxon>Pseudomonadati</taxon>
        <taxon>Nitrospinota/Tectimicrobiota group</taxon>
        <taxon>Candidatus Tectimicrobiota</taxon>
    </lineage>
</organism>
<evidence type="ECO:0000313" key="4">
    <source>
        <dbReference type="EMBL" id="MBM3222541.1"/>
    </source>
</evidence>